<dbReference type="AlphaFoldDB" id="A0A0D0D5X5"/>
<feature type="region of interest" description="Disordered" evidence="1">
    <location>
        <begin position="1"/>
        <end position="106"/>
    </location>
</feature>
<feature type="compositionally biased region" description="Polar residues" evidence="1">
    <location>
        <begin position="95"/>
        <end position="106"/>
    </location>
</feature>
<evidence type="ECO:0000313" key="3">
    <source>
        <dbReference type="Proteomes" id="UP000054538"/>
    </source>
</evidence>
<evidence type="ECO:0000313" key="2">
    <source>
        <dbReference type="EMBL" id="KIK79041.1"/>
    </source>
</evidence>
<reference evidence="2 3" key="1">
    <citation type="submission" date="2014-04" db="EMBL/GenBank/DDBJ databases">
        <authorList>
            <consortium name="DOE Joint Genome Institute"/>
            <person name="Kuo A."/>
            <person name="Kohler A."/>
            <person name="Jargeat P."/>
            <person name="Nagy L.G."/>
            <person name="Floudas D."/>
            <person name="Copeland A."/>
            <person name="Barry K.W."/>
            <person name="Cichocki N."/>
            <person name="Veneault-Fourrey C."/>
            <person name="LaButti K."/>
            <person name="Lindquist E.A."/>
            <person name="Lipzen A."/>
            <person name="Lundell T."/>
            <person name="Morin E."/>
            <person name="Murat C."/>
            <person name="Sun H."/>
            <person name="Tunlid A."/>
            <person name="Henrissat B."/>
            <person name="Grigoriev I.V."/>
            <person name="Hibbett D.S."/>
            <person name="Martin F."/>
            <person name="Nordberg H.P."/>
            <person name="Cantor M.N."/>
            <person name="Hua S.X."/>
        </authorList>
    </citation>
    <scope>NUCLEOTIDE SEQUENCE [LARGE SCALE GENOMIC DNA]</scope>
    <source>
        <strain evidence="2 3">Ve08.2h10</strain>
    </source>
</reference>
<feature type="compositionally biased region" description="Polar residues" evidence="1">
    <location>
        <begin position="75"/>
        <end position="88"/>
    </location>
</feature>
<dbReference type="Proteomes" id="UP000054538">
    <property type="component" value="Unassembled WGS sequence"/>
</dbReference>
<dbReference type="HOGENOM" id="CLU_2224061_0_0_1"/>
<protein>
    <submittedName>
        <fullName evidence="2">Uncharacterized protein</fullName>
    </submittedName>
</protein>
<feature type="compositionally biased region" description="Polar residues" evidence="1">
    <location>
        <begin position="22"/>
        <end position="49"/>
    </location>
</feature>
<evidence type="ECO:0000256" key="1">
    <source>
        <dbReference type="SAM" id="MobiDB-lite"/>
    </source>
</evidence>
<dbReference type="InParanoid" id="A0A0D0D5X5"/>
<accession>A0A0D0D5X5</accession>
<organism evidence="2 3">
    <name type="scientific">Paxillus rubicundulus Ve08.2h10</name>
    <dbReference type="NCBI Taxonomy" id="930991"/>
    <lineage>
        <taxon>Eukaryota</taxon>
        <taxon>Fungi</taxon>
        <taxon>Dikarya</taxon>
        <taxon>Basidiomycota</taxon>
        <taxon>Agaricomycotina</taxon>
        <taxon>Agaricomycetes</taxon>
        <taxon>Agaricomycetidae</taxon>
        <taxon>Boletales</taxon>
        <taxon>Paxilineae</taxon>
        <taxon>Paxillaceae</taxon>
        <taxon>Paxillus</taxon>
    </lineage>
</organism>
<keyword evidence="3" id="KW-1185">Reference proteome</keyword>
<sequence length="106" mass="10451">MTPAPGGPLVSPVTAPPSPTSQANLASSFTAHPAASTMSSTAPVPNQPGSAGKGVGAKAMVHSAQGGTKRKYAETVTNPPSTTTSHGSNHVPVPSQRQVTANRIGA</sequence>
<gene>
    <name evidence="2" type="ORF">PAXRUDRAFT_16536</name>
</gene>
<proteinExistence type="predicted"/>
<reference evidence="3" key="2">
    <citation type="submission" date="2015-01" db="EMBL/GenBank/DDBJ databases">
        <title>Evolutionary Origins and Diversification of the Mycorrhizal Mutualists.</title>
        <authorList>
            <consortium name="DOE Joint Genome Institute"/>
            <consortium name="Mycorrhizal Genomics Consortium"/>
            <person name="Kohler A."/>
            <person name="Kuo A."/>
            <person name="Nagy L.G."/>
            <person name="Floudas D."/>
            <person name="Copeland A."/>
            <person name="Barry K.W."/>
            <person name="Cichocki N."/>
            <person name="Veneault-Fourrey C."/>
            <person name="LaButti K."/>
            <person name="Lindquist E.A."/>
            <person name="Lipzen A."/>
            <person name="Lundell T."/>
            <person name="Morin E."/>
            <person name="Murat C."/>
            <person name="Riley R."/>
            <person name="Ohm R."/>
            <person name="Sun H."/>
            <person name="Tunlid A."/>
            <person name="Henrissat B."/>
            <person name="Grigoriev I.V."/>
            <person name="Hibbett D.S."/>
            <person name="Martin F."/>
        </authorList>
    </citation>
    <scope>NUCLEOTIDE SEQUENCE [LARGE SCALE GENOMIC DNA]</scope>
    <source>
        <strain evidence="3">Ve08.2h10</strain>
    </source>
</reference>
<dbReference type="EMBL" id="KN826393">
    <property type="protein sequence ID" value="KIK79041.1"/>
    <property type="molecule type" value="Genomic_DNA"/>
</dbReference>
<name>A0A0D0D5X5_9AGAM</name>